<organism evidence="2 3">
    <name type="scientific">Trichocladium antarcticum</name>
    <dbReference type="NCBI Taxonomy" id="1450529"/>
    <lineage>
        <taxon>Eukaryota</taxon>
        <taxon>Fungi</taxon>
        <taxon>Dikarya</taxon>
        <taxon>Ascomycota</taxon>
        <taxon>Pezizomycotina</taxon>
        <taxon>Sordariomycetes</taxon>
        <taxon>Sordariomycetidae</taxon>
        <taxon>Sordariales</taxon>
        <taxon>Chaetomiaceae</taxon>
        <taxon>Trichocladium</taxon>
    </lineage>
</organism>
<evidence type="ECO:0000256" key="1">
    <source>
        <dbReference type="SAM" id="MobiDB-lite"/>
    </source>
</evidence>
<dbReference type="Proteomes" id="UP001304895">
    <property type="component" value="Unassembled WGS sequence"/>
</dbReference>
<keyword evidence="3" id="KW-1185">Reference proteome</keyword>
<reference evidence="2" key="2">
    <citation type="submission" date="2023-05" db="EMBL/GenBank/DDBJ databases">
        <authorList>
            <consortium name="Lawrence Berkeley National Laboratory"/>
            <person name="Steindorff A."/>
            <person name="Hensen N."/>
            <person name="Bonometti L."/>
            <person name="Westerberg I."/>
            <person name="Brannstrom I.O."/>
            <person name="Guillou S."/>
            <person name="Cros-Aarteil S."/>
            <person name="Calhoun S."/>
            <person name="Haridas S."/>
            <person name="Kuo A."/>
            <person name="Mondo S."/>
            <person name="Pangilinan J."/>
            <person name="Riley R."/>
            <person name="Labutti K."/>
            <person name="Andreopoulos B."/>
            <person name="Lipzen A."/>
            <person name="Chen C."/>
            <person name="Yanf M."/>
            <person name="Daum C."/>
            <person name="Ng V."/>
            <person name="Clum A."/>
            <person name="Ohm R."/>
            <person name="Martin F."/>
            <person name="Silar P."/>
            <person name="Natvig D."/>
            <person name="Lalanne C."/>
            <person name="Gautier V."/>
            <person name="Ament-Velasquez S.L."/>
            <person name="Kruys A."/>
            <person name="Hutchinson M.I."/>
            <person name="Powell A.J."/>
            <person name="Barry K."/>
            <person name="Miller A.N."/>
            <person name="Grigoriev I.V."/>
            <person name="Debuchy R."/>
            <person name="Gladieux P."/>
            <person name="Thoren M.H."/>
            <person name="Johannesson H."/>
        </authorList>
    </citation>
    <scope>NUCLEOTIDE SEQUENCE</scope>
    <source>
        <strain evidence="2">CBS 123565</strain>
    </source>
</reference>
<name>A0AAN6UEE3_9PEZI</name>
<feature type="compositionally biased region" description="Low complexity" evidence="1">
    <location>
        <begin position="13"/>
        <end position="22"/>
    </location>
</feature>
<feature type="compositionally biased region" description="Basic residues" evidence="1">
    <location>
        <begin position="23"/>
        <end position="35"/>
    </location>
</feature>
<accession>A0AAN6UEE3</accession>
<feature type="region of interest" description="Disordered" evidence="1">
    <location>
        <begin position="1"/>
        <end position="40"/>
    </location>
</feature>
<dbReference type="AlphaFoldDB" id="A0AAN6UEE3"/>
<proteinExistence type="predicted"/>
<dbReference type="EMBL" id="MU853427">
    <property type="protein sequence ID" value="KAK4131239.1"/>
    <property type="molecule type" value="Genomic_DNA"/>
</dbReference>
<evidence type="ECO:0000313" key="3">
    <source>
        <dbReference type="Proteomes" id="UP001304895"/>
    </source>
</evidence>
<gene>
    <name evidence="2" type="ORF">BT67DRAFT_445006</name>
</gene>
<protein>
    <submittedName>
        <fullName evidence="2">Uncharacterized protein</fullName>
    </submittedName>
</protein>
<reference evidence="2" key="1">
    <citation type="journal article" date="2023" name="Mol. Phylogenet. Evol.">
        <title>Genome-scale phylogeny and comparative genomics of the fungal order Sordariales.</title>
        <authorList>
            <person name="Hensen N."/>
            <person name="Bonometti L."/>
            <person name="Westerberg I."/>
            <person name="Brannstrom I.O."/>
            <person name="Guillou S."/>
            <person name="Cros-Aarteil S."/>
            <person name="Calhoun S."/>
            <person name="Haridas S."/>
            <person name="Kuo A."/>
            <person name="Mondo S."/>
            <person name="Pangilinan J."/>
            <person name="Riley R."/>
            <person name="LaButti K."/>
            <person name="Andreopoulos B."/>
            <person name="Lipzen A."/>
            <person name="Chen C."/>
            <person name="Yan M."/>
            <person name="Daum C."/>
            <person name="Ng V."/>
            <person name="Clum A."/>
            <person name="Steindorff A."/>
            <person name="Ohm R.A."/>
            <person name="Martin F."/>
            <person name="Silar P."/>
            <person name="Natvig D.O."/>
            <person name="Lalanne C."/>
            <person name="Gautier V."/>
            <person name="Ament-Velasquez S.L."/>
            <person name="Kruys A."/>
            <person name="Hutchinson M.I."/>
            <person name="Powell A.J."/>
            <person name="Barry K."/>
            <person name="Miller A.N."/>
            <person name="Grigoriev I.V."/>
            <person name="Debuchy R."/>
            <person name="Gladieux P."/>
            <person name="Hiltunen Thoren M."/>
            <person name="Johannesson H."/>
        </authorList>
    </citation>
    <scope>NUCLEOTIDE SEQUENCE</scope>
    <source>
        <strain evidence="2">CBS 123565</strain>
    </source>
</reference>
<sequence length="328" mass="35967">MAEATAKGHHSHGSGSNSSTRRNTTKHSKPAKSKSSRAVSPKPTLRSFLFVVNELQVDFERLPGEERPTIDPWLNLLPPQRAGGYTGETVGTVFRYHNGVIAPAPGYAWHRPAMGQRGSIVRVNQAGMVDGLPTHYKTQTVFACSPLLPMIVTNEDASLGCSVLRQLCSCNRTYDDGCWPWYQLHFEHRAGISHVNARAAGAPFVAGKDARWILALIPSCYQNTATAQPSRGLAGELPIILALIGFHGRPGRVSEEFFPERCQWQLGEWRGSTRASSHLPRAGESPRGLVVQVCADNLVHGNADDEGNEDECKALLEYLEYSTVLVRD</sequence>
<comment type="caution">
    <text evidence="2">The sequence shown here is derived from an EMBL/GenBank/DDBJ whole genome shotgun (WGS) entry which is preliminary data.</text>
</comment>
<evidence type="ECO:0000313" key="2">
    <source>
        <dbReference type="EMBL" id="KAK4131239.1"/>
    </source>
</evidence>